<evidence type="ECO:0000256" key="1">
    <source>
        <dbReference type="SAM" id="MobiDB-lite"/>
    </source>
</evidence>
<evidence type="ECO:0000313" key="2">
    <source>
        <dbReference type="EMBL" id="KAK1655477.1"/>
    </source>
</evidence>
<feature type="compositionally biased region" description="Polar residues" evidence="1">
    <location>
        <begin position="33"/>
        <end position="50"/>
    </location>
</feature>
<dbReference type="GeneID" id="85474101"/>
<proteinExistence type="predicted"/>
<sequence>MHLRTYPLLLALSPDPRVHDAVMAISPSQVRFPSPSLASTQVPTPIQQVTGPGPPSSKPCRDLDARSARRTQEPVRPSLGQPTTADRSQRHFFFYTDVHFNELIPSLPWMEIHSVRPARLAVPYQRQEGNLHRCARIDGASVHYRDGNTVNPPPELGLDTHPTYGYLLLKGYDIS</sequence>
<feature type="region of interest" description="Disordered" evidence="1">
    <location>
        <begin position="33"/>
        <end position="84"/>
    </location>
</feature>
<reference evidence="2" key="1">
    <citation type="submission" date="2021-06" db="EMBL/GenBank/DDBJ databases">
        <title>Comparative genomics, transcriptomics and evolutionary studies reveal genomic signatures of adaptation to plant cell wall in hemibiotrophic fungi.</title>
        <authorList>
            <consortium name="DOE Joint Genome Institute"/>
            <person name="Baroncelli R."/>
            <person name="Diaz J.F."/>
            <person name="Benocci T."/>
            <person name="Peng M."/>
            <person name="Battaglia E."/>
            <person name="Haridas S."/>
            <person name="Andreopoulos W."/>
            <person name="Labutti K."/>
            <person name="Pangilinan J."/>
            <person name="Floch G.L."/>
            <person name="Makela M.R."/>
            <person name="Henrissat B."/>
            <person name="Grigoriev I.V."/>
            <person name="Crouch J.A."/>
            <person name="De Vries R.P."/>
            <person name="Sukno S.A."/>
            <person name="Thon M.R."/>
        </authorList>
    </citation>
    <scope>NUCLEOTIDE SEQUENCE</scope>
    <source>
        <strain evidence="2">CBS 102054</strain>
    </source>
</reference>
<organism evidence="2 3">
    <name type="scientific">Colletotrichum phormii</name>
    <dbReference type="NCBI Taxonomy" id="359342"/>
    <lineage>
        <taxon>Eukaryota</taxon>
        <taxon>Fungi</taxon>
        <taxon>Dikarya</taxon>
        <taxon>Ascomycota</taxon>
        <taxon>Pezizomycotina</taxon>
        <taxon>Sordariomycetes</taxon>
        <taxon>Hypocreomycetidae</taxon>
        <taxon>Glomerellales</taxon>
        <taxon>Glomerellaceae</taxon>
        <taxon>Colletotrichum</taxon>
        <taxon>Colletotrichum acutatum species complex</taxon>
    </lineage>
</organism>
<gene>
    <name evidence="2" type="ORF">BDP81DRAFT_412747</name>
</gene>
<evidence type="ECO:0000313" key="3">
    <source>
        <dbReference type="Proteomes" id="UP001243989"/>
    </source>
</evidence>
<protein>
    <submittedName>
        <fullName evidence="2">Uncharacterized protein</fullName>
    </submittedName>
</protein>
<dbReference type="EMBL" id="JAHMHQ010000001">
    <property type="protein sequence ID" value="KAK1655477.1"/>
    <property type="molecule type" value="Genomic_DNA"/>
</dbReference>
<feature type="compositionally biased region" description="Basic and acidic residues" evidence="1">
    <location>
        <begin position="59"/>
        <end position="73"/>
    </location>
</feature>
<comment type="caution">
    <text evidence="2">The sequence shown here is derived from an EMBL/GenBank/DDBJ whole genome shotgun (WGS) entry which is preliminary data.</text>
</comment>
<accession>A0AAJ0A5N2</accession>
<dbReference type="RefSeq" id="XP_060451521.1">
    <property type="nucleotide sequence ID" value="XM_060589239.1"/>
</dbReference>
<dbReference type="AlphaFoldDB" id="A0AAJ0A5N2"/>
<name>A0AAJ0A5N2_9PEZI</name>
<dbReference type="Proteomes" id="UP001243989">
    <property type="component" value="Unassembled WGS sequence"/>
</dbReference>
<keyword evidence="3" id="KW-1185">Reference proteome</keyword>